<dbReference type="Proteomes" id="UP000076761">
    <property type="component" value="Unassembled WGS sequence"/>
</dbReference>
<dbReference type="PANTHER" id="PTHR44086">
    <property type="entry name" value="THIOSULFATE SULFURTRANSFERASE RDL2, MITOCHONDRIAL-RELATED"/>
    <property type="match status" value="1"/>
</dbReference>
<name>A0A165PZH8_9AGAM</name>
<dbReference type="STRING" id="1314782.A0A165PZH8"/>
<feature type="domain" description="Rhodanese" evidence="1">
    <location>
        <begin position="76"/>
        <end position="167"/>
    </location>
</feature>
<dbReference type="SUPFAM" id="SSF52821">
    <property type="entry name" value="Rhodanese/Cell cycle control phosphatase"/>
    <property type="match status" value="1"/>
</dbReference>
<dbReference type="Pfam" id="PF00581">
    <property type="entry name" value="Rhodanese"/>
    <property type="match status" value="1"/>
</dbReference>
<accession>A0A165PZH8</accession>
<dbReference type="InterPro" id="IPR036873">
    <property type="entry name" value="Rhodanese-like_dom_sf"/>
</dbReference>
<gene>
    <name evidence="2" type="ORF">NEOLEDRAFT_1073165</name>
</gene>
<protein>
    <submittedName>
        <fullName evidence="2">Rhodanese-like protein</fullName>
    </submittedName>
</protein>
<dbReference type="InParanoid" id="A0A165PZH8"/>
<organism evidence="2 3">
    <name type="scientific">Neolentinus lepideus HHB14362 ss-1</name>
    <dbReference type="NCBI Taxonomy" id="1314782"/>
    <lineage>
        <taxon>Eukaryota</taxon>
        <taxon>Fungi</taxon>
        <taxon>Dikarya</taxon>
        <taxon>Basidiomycota</taxon>
        <taxon>Agaricomycotina</taxon>
        <taxon>Agaricomycetes</taxon>
        <taxon>Gloeophyllales</taxon>
        <taxon>Gloeophyllaceae</taxon>
        <taxon>Neolentinus</taxon>
    </lineage>
</organism>
<evidence type="ECO:0000313" key="2">
    <source>
        <dbReference type="EMBL" id="KZT21702.1"/>
    </source>
</evidence>
<evidence type="ECO:0000313" key="3">
    <source>
        <dbReference type="Proteomes" id="UP000076761"/>
    </source>
</evidence>
<dbReference type="PANTHER" id="PTHR44086:SF10">
    <property type="entry name" value="THIOSULFATE SULFURTRANSFERASE_RHODANESE-LIKE DOMAIN-CONTAINING PROTEIN 3"/>
    <property type="match status" value="1"/>
</dbReference>
<proteinExistence type="predicted"/>
<dbReference type="SMART" id="SM00450">
    <property type="entry name" value="RHOD"/>
    <property type="match status" value="1"/>
</dbReference>
<keyword evidence="3" id="KW-1185">Reference proteome</keyword>
<dbReference type="GO" id="GO:0004792">
    <property type="term" value="F:thiosulfate-cyanide sulfurtransferase activity"/>
    <property type="evidence" value="ECO:0007669"/>
    <property type="project" value="TreeGrafter"/>
</dbReference>
<dbReference type="AlphaFoldDB" id="A0A165PZH8"/>
<dbReference type="FunCoup" id="A0A165PZH8">
    <property type="interactions" value="370"/>
</dbReference>
<dbReference type="GO" id="GO:0005739">
    <property type="term" value="C:mitochondrion"/>
    <property type="evidence" value="ECO:0007669"/>
    <property type="project" value="TreeGrafter"/>
</dbReference>
<evidence type="ECO:0000259" key="1">
    <source>
        <dbReference type="PROSITE" id="PS50206"/>
    </source>
</evidence>
<dbReference type="CDD" id="cd01519">
    <property type="entry name" value="RHOD_HSP67B2"/>
    <property type="match status" value="1"/>
</dbReference>
<sequence>MLRIAAVRCARTVPRSTVIQSRARLGITHSVRYKSDNPLKPVLEERDKLQKDWNAPVLTYEQVKPKTEQPSLESYLIDVREPNEVTQGSIPSSVNIPLSVIANDIRLDPETFKEKYGFEKPKRDQEVIFYCRSGKRSASAADVAKRNGYTNIFNYEGSWLDWTAREGIKGAS</sequence>
<dbReference type="Gene3D" id="3.40.250.10">
    <property type="entry name" value="Rhodanese-like domain"/>
    <property type="match status" value="1"/>
</dbReference>
<dbReference type="InterPro" id="IPR001763">
    <property type="entry name" value="Rhodanese-like_dom"/>
</dbReference>
<dbReference type="EMBL" id="KV425604">
    <property type="protein sequence ID" value="KZT21702.1"/>
    <property type="molecule type" value="Genomic_DNA"/>
</dbReference>
<dbReference type="PROSITE" id="PS50206">
    <property type="entry name" value="RHODANESE_3"/>
    <property type="match status" value="1"/>
</dbReference>
<dbReference type="OrthoDB" id="566238at2759"/>
<reference evidence="2 3" key="1">
    <citation type="journal article" date="2016" name="Mol. Biol. Evol.">
        <title>Comparative Genomics of Early-Diverging Mushroom-Forming Fungi Provides Insights into the Origins of Lignocellulose Decay Capabilities.</title>
        <authorList>
            <person name="Nagy L.G."/>
            <person name="Riley R."/>
            <person name="Tritt A."/>
            <person name="Adam C."/>
            <person name="Daum C."/>
            <person name="Floudas D."/>
            <person name="Sun H."/>
            <person name="Yadav J.S."/>
            <person name="Pangilinan J."/>
            <person name="Larsson K.H."/>
            <person name="Matsuura K."/>
            <person name="Barry K."/>
            <person name="Labutti K."/>
            <person name="Kuo R."/>
            <person name="Ohm R.A."/>
            <person name="Bhattacharya S.S."/>
            <person name="Shirouzu T."/>
            <person name="Yoshinaga Y."/>
            <person name="Martin F.M."/>
            <person name="Grigoriev I.V."/>
            <person name="Hibbett D.S."/>
        </authorList>
    </citation>
    <scope>NUCLEOTIDE SEQUENCE [LARGE SCALE GENOMIC DNA]</scope>
    <source>
        <strain evidence="2 3">HHB14362 ss-1</strain>
    </source>
</reference>